<dbReference type="InterPro" id="IPR020038">
    <property type="entry name" value="Circ_bacteriocin"/>
</dbReference>
<evidence type="ECO:0000256" key="5">
    <source>
        <dbReference type="ARBA" id="ARBA00023048"/>
    </source>
</evidence>
<comment type="subcellular location">
    <subcellularLocation>
        <location evidence="1">Secreted</location>
    </subcellularLocation>
</comment>
<dbReference type="GO" id="GO:0042742">
    <property type="term" value="P:defense response to bacterium"/>
    <property type="evidence" value="ECO:0007669"/>
    <property type="project" value="UniProtKB-KW"/>
</dbReference>
<dbReference type="Gene3D" id="1.20.225.10">
    <property type="entry name" value="Bacteriocin AS-48"/>
    <property type="match status" value="1"/>
</dbReference>
<protein>
    <recommendedName>
        <fullName evidence="9">Bacteriocin</fullName>
    </recommendedName>
</protein>
<evidence type="ECO:0008006" key="9">
    <source>
        <dbReference type="Google" id="ProtNLM"/>
    </source>
</evidence>
<organism evidence="7 8">
    <name type="scientific">Paenibacillus larvae subsp. pulvifaciens</name>
    <dbReference type="NCBI Taxonomy" id="1477"/>
    <lineage>
        <taxon>Bacteria</taxon>
        <taxon>Bacillati</taxon>
        <taxon>Bacillota</taxon>
        <taxon>Bacilli</taxon>
        <taxon>Bacillales</taxon>
        <taxon>Paenibacillaceae</taxon>
        <taxon>Paenibacillus</taxon>
    </lineage>
</organism>
<gene>
    <name evidence="7" type="ORF">B7C51_09575</name>
</gene>
<evidence type="ECO:0000256" key="3">
    <source>
        <dbReference type="ARBA" id="ARBA00022529"/>
    </source>
</evidence>
<dbReference type="Proteomes" id="UP000192727">
    <property type="component" value="Chromosome"/>
</dbReference>
<keyword evidence="6" id="KW-0472">Membrane</keyword>
<sequence>MINAKSVKNARSYALLSAGLLAITMFALTIGNGALIATQLGLSTTTSIAIVKFLDAFSTVSYVITIIGLFSGVGTISSELAATILTILKKQGKAKAAAF</sequence>
<proteinExistence type="predicted"/>
<keyword evidence="3" id="KW-0929">Antimicrobial</keyword>
<keyword evidence="2" id="KW-0964">Secreted</keyword>
<evidence type="ECO:0000256" key="4">
    <source>
        <dbReference type="ARBA" id="ARBA00023022"/>
    </source>
</evidence>
<feature type="transmembrane region" description="Helical" evidence="6">
    <location>
        <begin position="12"/>
        <end position="42"/>
    </location>
</feature>
<dbReference type="Pfam" id="PF09221">
    <property type="entry name" value="Bacteriocin_IId"/>
    <property type="match status" value="1"/>
</dbReference>
<dbReference type="GO" id="GO:0005576">
    <property type="term" value="C:extracellular region"/>
    <property type="evidence" value="ECO:0007669"/>
    <property type="project" value="UniProtKB-SubCell"/>
</dbReference>
<feature type="transmembrane region" description="Helical" evidence="6">
    <location>
        <begin position="62"/>
        <end position="88"/>
    </location>
</feature>
<keyword evidence="6" id="KW-0812">Transmembrane</keyword>
<dbReference type="GO" id="GO:0031640">
    <property type="term" value="P:killing of cells of another organism"/>
    <property type="evidence" value="ECO:0007669"/>
    <property type="project" value="UniProtKB-KW"/>
</dbReference>
<evidence type="ECO:0000313" key="7">
    <source>
        <dbReference type="EMBL" id="ARF68029.1"/>
    </source>
</evidence>
<evidence type="ECO:0000313" key="8">
    <source>
        <dbReference type="Proteomes" id="UP000192727"/>
    </source>
</evidence>
<name>A0A1V0URW9_9BACL</name>
<evidence type="ECO:0000256" key="2">
    <source>
        <dbReference type="ARBA" id="ARBA00022525"/>
    </source>
</evidence>
<keyword evidence="5" id="KW-0078">Bacteriocin</keyword>
<dbReference type="RefSeq" id="WP_083039817.1">
    <property type="nucleotide sequence ID" value="NZ_CP020557.1"/>
</dbReference>
<dbReference type="AlphaFoldDB" id="A0A1V0URW9"/>
<dbReference type="NCBIfam" id="TIGR03651">
    <property type="entry name" value="circ_ocin_uber"/>
    <property type="match status" value="1"/>
</dbReference>
<keyword evidence="6" id="KW-1133">Transmembrane helix</keyword>
<reference evidence="7 8" key="1">
    <citation type="submission" date="2017-03" db="EMBL/GenBank/DDBJ databases">
        <title>Paenibacillus larvae genome sequencing.</title>
        <authorList>
            <person name="Dingman D.W."/>
        </authorList>
    </citation>
    <scope>NUCLEOTIDE SEQUENCE [LARGE SCALE GENOMIC DNA]</scope>
    <source>
        <strain evidence="7 8">SAG 10367</strain>
    </source>
</reference>
<evidence type="ECO:0000256" key="6">
    <source>
        <dbReference type="SAM" id="Phobius"/>
    </source>
</evidence>
<accession>A0A1V0URW9</accession>
<evidence type="ECO:0000256" key="1">
    <source>
        <dbReference type="ARBA" id="ARBA00004613"/>
    </source>
</evidence>
<keyword evidence="4" id="KW-0044">Antibiotic</keyword>
<dbReference type="InterPro" id="IPR009086">
    <property type="entry name" value="Bacteriocin_AS48"/>
</dbReference>
<dbReference type="EMBL" id="CP020557">
    <property type="protein sequence ID" value="ARF68029.1"/>
    <property type="molecule type" value="Genomic_DNA"/>
</dbReference>